<dbReference type="PROSITE" id="PS51078">
    <property type="entry name" value="ICLR_ED"/>
    <property type="match status" value="1"/>
</dbReference>
<dbReference type="InterPro" id="IPR050707">
    <property type="entry name" value="HTH_MetabolicPath_Reg"/>
</dbReference>
<dbReference type="InterPro" id="IPR005471">
    <property type="entry name" value="Tscrpt_reg_IclR_N"/>
</dbReference>
<gene>
    <name evidence="6" type="ORF">AWT59_1564</name>
</gene>
<dbReference type="SMART" id="SM00346">
    <property type="entry name" value="HTH_ICLR"/>
    <property type="match status" value="1"/>
</dbReference>
<accession>A0A139BU67</accession>
<dbReference type="Pfam" id="PF01614">
    <property type="entry name" value="IclR_C"/>
    <property type="match status" value="1"/>
</dbReference>
<dbReference type="PANTHER" id="PTHR30136:SF24">
    <property type="entry name" value="HTH-TYPE TRANSCRIPTIONAL REPRESSOR ALLR"/>
    <property type="match status" value="1"/>
</dbReference>
<evidence type="ECO:0000259" key="5">
    <source>
        <dbReference type="PROSITE" id="PS51078"/>
    </source>
</evidence>
<dbReference type="FunFam" id="1.10.10.10:FF:000056">
    <property type="entry name" value="IclR family transcriptional regulator"/>
    <property type="match status" value="1"/>
</dbReference>
<protein>
    <submittedName>
        <fullName evidence="6">IclR, Transcriptional regulator</fullName>
    </submittedName>
</protein>
<reference evidence="6 7" key="2">
    <citation type="submission" date="2016-03" db="EMBL/GenBank/DDBJ databases">
        <title>New uncultured bacterium of the family Gallionellaceae from acid mine drainage: description and reconstruction of genome based on metagenomic analysis of microbial community.</title>
        <authorList>
            <person name="Kadnikov V."/>
            <person name="Ivasenko D."/>
            <person name="Beletsky A."/>
            <person name="Mardanov A."/>
            <person name="Danilova E."/>
            <person name="Pimenov N."/>
            <person name="Karnachuk O."/>
            <person name="Ravin N."/>
        </authorList>
    </citation>
    <scope>NUCLEOTIDE SEQUENCE [LARGE SCALE GENOMIC DNA]</scope>
    <source>
        <strain evidence="6">ShG14-8</strain>
    </source>
</reference>
<keyword evidence="1" id="KW-0805">Transcription regulation</keyword>
<keyword evidence="2" id="KW-0238">DNA-binding</keyword>
<dbReference type="SUPFAM" id="SSF46785">
    <property type="entry name" value="Winged helix' DNA-binding domain"/>
    <property type="match status" value="1"/>
</dbReference>
<dbReference type="PATRIC" id="fig|1796491.3.peg.1717"/>
<dbReference type="GO" id="GO:0045892">
    <property type="term" value="P:negative regulation of DNA-templated transcription"/>
    <property type="evidence" value="ECO:0007669"/>
    <property type="project" value="TreeGrafter"/>
</dbReference>
<dbReference type="InterPro" id="IPR014757">
    <property type="entry name" value="Tscrpt_reg_IclR_C"/>
</dbReference>
<evidence type="ECO:0000256" key="1">
    <source>
        <dbReference type="ARBA" id="ARBA00023015"/>
    </source>
</evidence>
<name>A0A139BU67_9PROT</name>
<evidence type="ECO:0000256" key="3">
    <source>
        <dbReference type="ARBA" id="ARBA00023163"/>
    </source>
</evidence>
<feature type="domain" description="HTH iclR-type" evidence="4">
    <location>
        <begin position="8"/>
        <end position="69"/>
    </location>
</feature>
<dbReference type="GO" id="GO:0003700">
    <property type="term" value="F:DNA-binding transcription factor activity"/>
    <property type="evidence" value="ECO:0007669"/>
    <property type="project" value="TreeGrafter"/>
</dbReference>
<dbReference type="Pfam" id="PF09339">
    <property type="entry name" value="HTH_IclR"/>
    <property type="match status" value="1"/>
</dbReference>
<dbReference type="Proteomes" id="UP000070578">
    <property type="component" value="Unassembled WGS sequence"/>
</dbReference>
<evidence type="ECO:0000259" key="4">
    <source>
        <dbReference type="PROSITE" id="PS51077"/>
    </source>
</evidence>
<organism evidence="6 7">
    <name type="scientific">Candidatus Gallionella acididurans</name>
    <dbReference type="NCBI Taxonomy" id="1796491"/>
    <lineage>
        <taxon>Bacteria</taxon>
        <taxon>Pseudomonadati</taxon>
        <taxon>Pseudomonadota</taxon>
        <taxon>Betaproteobacteria</taxon>
        <taxon>Nitrosomonadales</taxon>
        <taxon>Gallionellaceae</taxon>
        <taxon>Gallionella</taxon>
    </lineage>
</organism>
<evidence type="ECO:0000313" key="6">
    <source>
        <dbReference type="EMBL" id="KXS32305.1"/>
    </source>
</evidence>
<dbReference type="EMBL" id="LSLI01000034">
    <property type="protein sequence ID" value="KXS32305.1"/>
    <property type="molecule type" value="Genomic_DNA"/>
</dbReference>
<dbReference type="AlphaFoldDB" id="A0A139BU67"/>
<dbReference type="GO" id="GO:0003677">
    <property type="term" value="F:DNA binding"/>
    <property type="evidence" value="ECO:0007669"/>
    <property type="project" value="UniProtKB-KW"/>
</dbReference>
<dbReference type="InterPro" id="IPR029016">
    <property type="entry name" value="GAF-like_dom_sf"/>
</dbReference>
<dbReference type="Gene3D" id="3.30.450.40">
    <property type="match status" value="1"/>
</dbReference>
<sequence>MQEGSNSIQVIERLARLLDVIAGHEDAVSLKIISAETGLHPSTAFRILSSLAEHGFVERTSRGNYQLGVKLMQLGSRVSSGVDIRKVALPLMERLRDRLGETVNLTVREGDEVVYIERALAKRMMRVEQVIGSRAPLHVTAVGKLMLGEQGEAACRSYAKRSKLPAYTINTHTKVAALLEDCNAAAKRGYALDNEEAELGVGCIGTLVRDASGQVIAGMSVSAPIERRRDEWTAEVMETCAQLSKQLGYHAA</sequence>
<feature type="domain" description="IclR-ED" evidence="5">
    <location>
        <begin position="70"/>
        <end position="249"/>
    </location>
</feature>
<evidence type="ECO:0000256" key="2">
    <source>
        <dbReference type="ARBA" id="ARBA00023125"/>
    </source>
</evidence>
<evidence type="ECO:0000313" key="7">
    <source>
        <dbReference type="Proteomes" id="UP000070578"/>
    </source>
</evidence>
<dbReference type="Gene3D" id="1.10.10.10">
    <property type="entry name" value="Winged helix-like DNA-binding domain superfamily/Winged helix DNA-binding domain"/>
    <property type="match status" value="1"/>
</dbReference>
<dbReference type="PANTHER" id="PTHR30136">
    <property type="entry name" value="HELIX-TURN-HELIX TRANSCRIPTIONAL REGULATOR, ICLR FAMILY"/>
    <property type="match status" value="1"/>
</dbReference>
<reference evidence="6 7" key="1">
    <citation type="submission" date="2016-02" db="EMBL/GenBank/DDBJ databases">
        <authorList>
            <person name="Wen L."/>
            <person name="He K."/>
            <person name="Yang H."/>
        </authorList>
    </citation>
    <scope>NUCLEOTIDE SEQUENCE [LARGE SCALE GENOMIC DNA]</scope>
    <source>
        <strain evidence="6">ShG14-8</strain>
    </source>
</reference>
<dbReference type="InterPro" id="IPR036390">
    <property type="entry name" value="WH_DNA-bd_sf"/>
</dbReference>
<dbReference type="InterPro" id="IPR036388">
    <property type="entry name" value="WH-like_DNA-bd_sf"/>
</dbReference>
<proteinExistence type="predicted"/>
<dbReference type="PROSITE" id="PS51077">
    <property type="entry name" value="HTH_ICLR"/>
    <property type="match status" value="1"/>
</dbReference>
<dbReference type="SUPFAM" id="SSF55781">
    <property type="entry name" value="GAF domain-like"/>
    <property type="match status" value="1"/>
</dbReference>
<comment type="caution">
    <text evidence="6">The sequence shown here is derived from an EMBL/GenBank/DDBJ whole genome shotgun (WGS) entry which is preliminary data.</text>
</comment>
<keyword evidence="3" id="KW-0804">Transcription</keyword>